<reference evidence="1" key="1">
    <citation type="submission" date="2023-05" db="EMBL/GenBank/DDBJ databases">
        <title>Colonisation of extended spectrum b-lactamase- and carbapenemase-producing bacteria on hospital surfaces from low- and middle-income countries.</title>
        <authorList>
            <person name="Nieto-Rosado M."/>
            <person name="Sands K."/>
            <person name="Iregbu K."/>
            <person name="Zahra R."/>
            <person name="Mazarati J.B."/>
            <person name="Mehtar S."/>
            <person name="Barnards-Group B."/>
            <person name="Walsh T.R."/>
        </authorList>
    </citation>
    <scope>NUCLEOTIDE SEQUENCE</scope>
    <source>
        <strain evidence="1">PP-E493</strain>
    </source>
</reference>
<comment type="caution">
    <text evidence="1">The sequence shown here is derived from an EMBL/GenBank/DDBJ whole genome shotgun (WGS) entry which is preliminary data.</text>
</comment>
<dbReference type="AlphaFoldDB" id="A0A1E3UYY7"/>
<dbReference type="EMBL" id="JASGOQ010000001">
    <property type="protein sequence ID" value="MDV5391424.1"/>
    <property type="molecule type" value="Genomic_DNA"/>
</dbReference>
<evidence type="ECO:0000313" key="2">
    <source>
        <dbReference type="Proteomes" id="UP001187859"/>
    </source>
</evidence>
<dbReference type="Proteomes" id="UP001187859">
    <property type="component" value="Unassembled WGS sequence"/>
</dbReference>
<accession>A0A1E3UYY7</accession>
<dbReference type="OrthoDB" id="6398122at2"/>
<name>A0A1E3UYY7_9GAMM</name>
<sequence>MSLIALTLISSLTWVPIADKQALLCPLAQLSQCLATFPPQVREQLPHSEAQFKTELGLRSAMVLPVEDSHFSGLILVNEQETPEIQLANIDGITYQLDLKEQAQLTLWHELGHLENLALQGSLLPKELTPYQHEWLADLYLIWCIANAKGNFDLAWQQYHRRNLAALTSSQYMSHWTAPMMIQVLNKYQVTQIVQYTHYRDFVADFYPQMVQIEPQVLREYSSLIQRTFSDTVLQPLPEYLFWRKSDLGRYLTPTLTLLMGEQKAHDWLVQNSML</sequence>
<protein>
    <submittedName>
        <fullName evidence="1">Uncharacterized protein</fullName>
    </submittedName>
</protein>
<dbReference type="RefSeq" id="WP_037426071.1">
    <property type="nucleotide sequence ID" value="NZ_AP026732.1"/>
</dbReference>
<evidence type="ECO:0000313" key="1">
    <source>
        <dbReference type="EMBL" id="MDV5391424.1"/>
    </source>
</evidence>
<organism evidence="1 2">
    <name type="scientific">Shewanella xiamenensis</name>
    <dbReference type="NCBI Taxonomy" id="332186"/>
    <lineage>
        <taxon>Bacteria</taxon>
        <taxon>Pseudomonadati</taxon>
        <taxon>Pseudomonadota</taxon>
        <taxon>Gammaproteobacteria</taxon>
        <taxon>Alteromonadales</taxon>
        <taxon>Shewanellaceae</taxon>
        <taxon>Shewanella</taxon>
    </lineage>
</organism>
<proteinExistence type="predicted"/>
<gene>
    <name evidence="1" type="ORF">QM089_14505</name>
</gene>